<dbReference type="Proteomes" id="UP001240236">
    <property type="component" value="Unassembled WGS sequence"/>
</dbReference>
<name>A0AAE3W3L6_9ACTN</name>
<feature type="transmembrane region" description="Helical" evidence="1">
    <location>
        <begin position="93"/>
        <end position="112"/>
    </location>
</feature>
<sequence length="117" mass="12301">MIGALNLAIIIASLLVAAWAGFAGFRGRAPDRVQFAGLVVLQIGVLAMGVIALVALLGGERPAEPETFAGYLVTMVCWPAVAFVLGRMEPTKWGSVTIAVGCLVIPVLVLRLEQIWG</sequence>
<gene>
    <name evidence="2" type="ORF">J2S42_005410</name>
</gene>
<dbReference type="AlphaFoldDB" id="A0AAE3W3L6"/>
<feature type="transmembrane region" description="Helical" evidence="1">
    <location>
        <begin position="35"/>
        <end position="56"/>
    </location>
</feature>
<keyword evidence="1" id="KW-1133">Transmembrane helix</keyword>
<keyword evidence="1" id="KW-0812">Transmembrane</keyword>
<evidence type="ECO:0000313" key="2">
    <source>
        <dbReference type="EMBL" id="MDQ0368741.1"/>
    </source>
</evidence>
<comment type="caution">
    <text evidence="2">The sequence shown here is derived from an EMBL/GenBank/DDBJ whole genome shotgun (WGS) entry which is preliminary data.</text>
</comment>
<dbReference type="EMBL" id="JAUSUZ010000001">
    <property type="protein sequence ID" value="MDQ0368741.1"/>
    <property type="molecule type" value="Genomic_DNA"/>
</dbReference>
<feature type="transmembrane region" description="Helical" evidence="1">
    <location>
        <begin position="68"/>
        <end position="86"/>
    </location>
</feature>
<feature type="transmembrane region" description="Helical" evidence="1">
    <location>
        <begin position="6"/>
        <end position="23"/>
    </location>
</feature>
<keyword evidence="1" id="KW-0472">Membrane</keyword>
<reference evidence="2 3" key="1">
    <citation type="submission" date="2023-07" db="EMBL/GenBank/DDBJ databases">
        <title>Sequencing the genomes of 1000 actinobacteria strains.</title>
        <authorList>
            <person name="Klenk H.-P."/>
        </authorList>
    </citation>
    <scope>NUCLEOTIDE SEQUENCE [LARGE SCALE GENOMIC DNA]</scope>
    <source>
        <strain evidence="2 3">DSM 44709</strain>
    </source>
</reference>
<evidence type="ECO:0000313" key="3">
    <source>
        <dbReference type="Proteomes" id="UP001240236"/>
    </source>
</evidence>
<accession>A0AAE3W3L6</accession>
<proteinExistence type="predicted"/>
<evidence type="ECO:0000256" key="1">
    <source>
        <dbReference type="SAM" id="Phobius"/>
    </source>
</evidence>
<keyword evidence="3" id="KW-1185">Reference proteome</keyword>
<protein>
    <submittedName>
        <fullName evidence="2">Energy-converting hydrogenase Eha subunit A</fullName>
    </submittedName>
</protein>
<organism evidence="2 3">
    <name type="scientific">Catenuloplanes indicus</name>
    <dbReference type="NCBI Taxonomy" id="137267"/>
    <lineage>
        <taxon>Bacteria</taxon>
        <taxon>Bacillati</taxon>
        <taxon>Actinomycetota</taxon>
        <taxon>Actinomycetes</taxon>
        <taxon>Micromonosporales</taxon>
        <taxon>Micromonosporaceae</taxon>
        <taxon>Catenuloplanes</taxon>
    </lineage>
</organism>